<dbReference type="PANTHER" id="PTHR43861">
    <property type="entry name" value="TRANS-ACONITATE 2-METHYLTRANSFERASE-RELATED"/>
    <property type="match status" value="1"/>
</dbReference>
<keyword evidence="1" id="KW-0808">Transferase</keyword>
<reference evidence="1 2" key="1">
    <citation type="journal article" date="2015" name="Nature">
        <title>rRNA introns, odd ribosomes, and small enigmatic genomes across a large radiation of phyla.</title>
        <authorList>
            <person name="Brown C.T."/>
            <person name="Hug L.A."/>
            <person name="Thomas B.C."/>
            <person name="Sharon I."/>
            <person name="Castelle C.J."/>
            <person name="Singh A."/>
            <person name="Wilkins M.J."/>
            <person name="Williams K.H."/>
            <person name="Banfield J.F."/>
        </authorList>
    </citation>
    <scope>NUCLEOTIDE SEQUENCE [LARGE SCALE GENOMIC DNA]</scope>
</reference>
<sequence length="316" mass="35992">MDPADIKSAHLNRKQNYNKVTEYHSQYVNPKTGSFFVHLLEKRKCPVCNSPRKTKIFNKSGGVYVKCDSCNMIYLDPVFKDSALTKYYKALNTGQGEIVANESEFYTKIYTLGLERIKGFKNSGDVLDIGCSTGFFLDIMRKNGWNTTGVELGVTEARICQEKGHKVYTKGIENVKFNKKFDVVTLWDVFEHIKEPIKYLKTISRILKRSGIIFIQTPNSQSAAARIMHEKCNVFDGVEHVSLYSPETLVLVAQKANFKTKNMATVISEISVLNNHLSYESPYFGSFNKDCLFGLIDEQVIHKKLLGYKMQVVLMI</sequence>
<protein>
    <submittedName>
        <fullName evidence="1">SAM-dependent methyltransferase family protein</fullName>
    </submittedName>
</protein>
<dbReference type="GO" id="GO:0032259">
    <property type="term" value="P:methylation"/>
    <property type="evidence" value="ECO:0007669"/>
    <property type="project" value="UniProtKB-KW"/>
</dbReference>
<dbReference type="EMBL" id="LBXN01000085">
    <property type="protein sequence ID" value="KKR31072.1"/>
    <property type="molecule type" value="Genomic_DNA"/>
</dbReference>
<dbReference type="Proteomes" id="UP000034539">
    <property type="component" value="Unassembled WGS sequence"/>
</dbReference>
<dbReference type="Gene3D" id="3.40.50.150">
    <property type="entry name" value="Vaccinia Virus protein VP39"/>
    <property type="match status" value="1"/>
</dbReference>
<dbReference type="AlphaFoldDB" id="A0A0G0SZN3"/>
<dbReference type="SUPFAM" id="SSF53335">
    <property type="entry name" value="S-adenosyl-L-methionine-dependent methyltransferases"/>
    <property type="match status" value="1"/>
</dbReference>
<accession>A0A0G0SZN3</accession>
<proteinExistence type="predicted"/>
<evidence type="ECO:0000313" key="2">
    <source>
        <dbReference type="Proteomes" id="UP000034539"/>
    </source>
</evidence>
<dbReference type="InterPro" id="IPR029063">
    <property type="entry name" value="SAM-dependent_MTases_sf"/>
</dbReference>
<keyword evidence="1" id="KW-0489">Methyltransferase</keyword>
<organism evidence="1 2">
    <name type="scientific">Candidatus Gottesmanbacteria bacterium GW2011_GWC2_39_8</name>
    <dbReference type="NCBI Taxonomy" id="1618450"/>
    <lineage>
        <taxon>Bacteria</taxon>
        <taxon>Candidatus Gottesmaniibacteriota</taxon>
    </lineage>
</organism>
<dbReference type="Pfam" id="PF13489">
    <property type="entry name" value="Methyltransf_23"/>
    <property type="match status" value="1"/>
</dbReference>
<dbReference type="GO" id="GO:0008168">
    <property type="term" value="F:methyltransferase activity"/>
    <property type="evidence" value="ECO:0007669"/>
    <property type="project" value="UniProtKB-KW"/>
</dbReference>
<gene>
    <name evidence="1" type="ORF">UT63_C0085G0004</name>
</gene>
<name>A0A0G0SZN3_9BACT</name>
<dbReference type="CDD" id="cd02440">
    <property type="entry name" value="AdoMet_MTases"/>
    <property type="match status" value="1"/>
</dbReference>
<evidence type="ECO:0000313" key="1">
    <source>
        <dbReference type="EMBL" id="KKR31072.1"/>
    </source>
</evidence>
<dbReference type="PATRIC" id="fig|1618450.3.peg.1431"/>
<comment type="caution">
    <text evidence="1">The sequence shown here is derived from an EMBL/GenBank/DDBJ whole genome shotgun (WGS) entry which is preliminary data.</text>
</comment>
<dbReference type="PANTHER" id="PTHR43861:SF6">
    <property type="entry name" value="METHYLTRANSFERASE TYPE 11"/>
    <property type="match status" value="1"/>
</dbReference>